<proteinExistence type="predicted"/>
<evidence type="ECO:0000313" key="1">
    <source>
        <dbReference type="EMBL" id="GER38945.1"/>
    </source>
</evidence>
<sequence>MENTPSQSLYILVSPNLNTIRIIRLGSIAQVPPRPEYIVKEIRETQNRQHPIEQIQSVLIQIESERVRTIGDSCQECLHASQRLLVEKLDQPDCSKHLRNPEYQKLRHSLVRLDCRLAPLILHKSRRDHGEGGQDKASANPVEWGQTRVMARDAAGKGYKEGVVQWDDEDEHEVRDGLEGGRGNVEGFGDAGLELSQYGVEHDCASEYGHDQDEYLDSLDLGHGAKCPRALSLVGRSLDTGLVQESMEKFDIELKLGSCFSEGVVGIWLLGGVVSIKHPRIGWTNLISLRNCSHNHLTEEK</sequence>
<protein>
    <submittedName>
        <fullName evidence="1">ATP-binding cassette sub-family B member 9</fullName>
    </submittedName>
</protein>
<dbReference type="Proteomes" id="UP000325081">
    <property type="component" value="Unassembled WGS sequence"/>
</dbReference>
<dbReference type="AlphaFoldDB" id="A0A5A7Q1C0"/>
<reference evidence="2" key="1">
    <citation type="journal article" date="2019" name="Curr. Biol.">
        <title>Genome Sequence of Striga asiatica Provides Insight into the Evolution of Plant Parasitism.</title>
        <authorList>
            <person name="Yoshida S."/>
            <person name="Kim S."/>
            <person name="Wafula E.K."/>
            <person name="Tanskanen J."/>
            <person name="Kim Y.M."/>
            <person name="Honaas L."/>
            <person name="Yang Z."/>
            <person name="Spallek T."/>
            <person name="Conn C.E."/>
            <person name="Ichihashi Y."/>
            <person name="Cheong K."/>
            <person name="Cui S."/>
            <person name="Der J.P."/>
            <person name="Gundlach H."/>
            <person name="Jiao Y."/>
            <person name="Hori C."/>
            <person name="Ishida J.K."/>
            <person name="Kasahara H."/>
            <person name="Kiba T."/>
            <person name="Kim M.S."/>
            <person name="Koo N."/>
            <person name="Laohavisit A."/>
            <person name="Lee Y.H."/>
            <person name="Lumba S."/>
            <person name="McCourt P."/>
            <person name="Mortimer J.C."/>
            <person name="Mutuku J.M."/>
            <person name="Nomura T."/>
            <person name="Sasaki-Sekimoto Y."/>
            <person name="Seto Y."/>
            <person name="Wang Y."/>
            <person name="Wakatake T."/>
            <person name="Sakakibara H."/>
            <person name="Demura T."/>
            <person name="Yamaguchi S."/>
            <person name="Yoneyama K."/>
            <person name="Manabe R.I."/>
            <person name="Nelson D.C."/>
            <person name="Schulman A.H."/>
            <person name="Timko M.P."/>
            <person name="dePamphilis C.W."/>
            <person name="Choi D."/>
            <person name="Shirasu K."/>
        </authorList>
    </citation>
    <scope>NUCLEOTIDE SEQUENCE [LARGE SCALE GENOMIC DNA]</scope>
    <source>
        <strain evidence="2">cv. UVA1</strain>
    </source>
</reference>
<accession>A0A5A7Q1C0</accession>
<organism evidence="1 2">
    <name type="scientific">Striga asiatica</name>
    <name type="common">Asiatic witchweed</name>
    <name type="synonym">Buchnera asiatica</name>
    <dbReference type="NCBI Taxonomy" id="4170"/>
    <lineage>
        <taxon>Eukaryota</taxon>
        <taxon>Viridiplantae</taxon>
        <taxon>Streptophyta</taxon>
        <taxon>Embryophyta</taxon>
        <taxon>Tracheophyta</taxon>
        <taxon>Spermatophyta</taxon>
        <taxon>Magnoliopsida</taxon>
        <taxon>eudicotyledons</taxon>
        <taxon>Gunneridae</taxon>
        <taxon>Pentapetalae</taxon>
        <taxon>asterids</taxon>
        <taxon>lamiids</taxon>
        <taxon>Lamiales</taxon>
        <taxon>Orobanchaceae</taxon>
        <taxon>Buchnereae</taxon>
        <taxon>Striga</taxon>
    </lineage>
</organism>
<dbReference type="GO" id="GO:0005524">
    <property type="term" value="F:ATP binding"/>
    <property type="evidence" value="ECO:0007669"/>
    <property type="project" value="UniProtKB-KW"/>
</dbReference>
<comment type="caution">
    <text evidence="1">The sequence shown here is derived from an EMBL/GenBank/DDBJ whole genome shotgun (WGS) entry which is preliminary data.</text>
</comment>
<keyword evidence="1" id="KW-0547">Nucleotide-binding</keyword>
<gene>
    <name evidence="1" type="ORF">STAS_15502</name>
</gene>
<keyword evidence="2" id="KW-1185">Reference proteome</keyword>
<evidence type="ECO:0000313" key="2">
    <source>
        <dbReference type="Proteomes" id="UP000325081"/>
    </source>
</evidence>
<keyword evidence="1" id="KW-0067">ATP-binding</keyword>
<dbReference type="EMBL" id="BKCP01005561">
    <property type="protein sequence ID" value="GER38945.1"/>
    <property type="molecule type" value="Genomic_DNA"/>
</dbReference>
<name>A0A5A7Q1C0_STRAF</name>
<feature type="non-terminal residue" evidence="1">
    <location>
        <position position="301"/>
    </location>
</feature>